<organism evidence="2 3">
    <name type="scientific">Marinibacterium profundimaris</name>
    <dbReference type="NCBI Taxonomy" id="1679460"/>
    <lineage>
        <taxon>Bacteria</taxon>
        <taxon>Pseudomonadati</taxon>
        <taxon>Pseudomonadota</taxon>
        <taxon>Alphaproteobacteria</taxon>
        <taxon>Rhodobacterales</taxon>
        <taxon>Paracoccaceae</taxon>
        <taxon>Marinibacterium</taxon>
    </lineage>
</organism>
<dbReference type="GO" id="GO:0006935">
    <property type="term" value="P:chemotaxis"/>
    <property type="evidence" value="ECO:0007669"/>
    <property type="project" value="InterPro"/>
</dbReference>
<evidence type="ECO:0000313" key="2">
    <source>
        <dbReference type="EMBL" id="OWU73467.1"/>
    </source>
</evidence>
<gene>
    <name evidence="2" type="ORF">ATO3_12410</name>
</gene>
<accession>A0A225NQK9</accession>
<protein>
    <recommendedName>
        <fullName evidence="1">CheW-like domain-containing protein</fullName>
    </recommendedName>
</protein>
<dbReference type="AlphaFoldDB" id="A0A225NQK9"/>
<comment type="caution">
    <text evidence="2">The sequence shown here is derived from an EMBL/GenBank/DDBJ whole genome shotgun (WGS) entry which is preliminary data.</text>
</comment>
<dbReference type="Gene3D" id="2.40.50.180">
    <property type="entry name" value="CheA-289, Domain 4"/>
    <property type="match status" value="1"/>
</dbReference>
<dbReference type="EMBL" id="AQQR01000004">
    <property type="protein sequence ID" value="OWU73467.1"/>
    <property type="molecule type" value="Genomic_DNA"/>
</dbReference>
<sequence length="151" mass="16142">MVTLSLGGGLVAVPTAILREVIEPGTITRVPNAHGFAKGLINVRGMVVPLTDLRIPLRMPIRPPDEDTRILVLELMLDGRPSVVGILAEQVHEVTDVAGASLEDVPSVGARWPRQFVQAIGRKDSRFFIIPDLAAIFAGHLAGSDIAALQN</sequence>
<dbReference type="GO" id="GO:0007165">
    <property type="term" value="P:signal transduction"/>
    <property type="evidence" value="ECO:0007669"/>
    <property type="project" value="InterPro"/>
</dbReference>
<dbReference type="Proteomes" id="UP000215377">
    <property type="component" value="Unassembled WGS sequence"/>
</dbReference>
<dbReference type="InterPro" id="IPR036061">
    <property type="entry name" value="CheW-like_dom_sf"/>
</dbReference>
<dbReference type="PROSITE" id="PS50851">
    <property type="entry name" value="CHEW"/>
    <property type="match status" value="1"/>
</dbReference>
<dbReference type="Pfam" id="PF01584">
    <property type="entry name" value="CheW"/>
    <property type="match status" value="1"/>
</dbReference>
<dbReference type="GO" id="GO:0005829">
    <property type="term" value="C:cytosol"/>
    <property type="evidence" value="ECO:0007669"/>
    <property type="project" value="TreeGrafter"/>
</dbReference>
<dbReference type="PANTHER" id="PTHR22617">
    <property type="entry name" value="CHEMOTAXIS SENSOR HISTIDINE KINASE-RELATED"/>
    <property type="match status" value="1"/>
</dbReference>
<dbReference type="SUPFAM" id="SSF50341">
    <property type="entry name" value="CheW-like"/>
    <property type="match status" value="1"/>
</dbReference>
<reference evidence="2 3" key="1">
    <citation type="submission" date="2013-04" db="EMBL/GenBank/DDBJ databases">
        <title>Oceanicola sp. 22II1-22F33 Genome Sequencing.</title>
        <authorList>
            <person name="Lai Q."/>
            <person name="Li G."/>
            <person name="Shao Z."/>
        </authorList>
    </citation>
    <scope>NUCLEOTIDE SEQUENCE [LARGE SCALE GENOMIC DNA]</scope>
    <source>
        <strain evidence="2 3">22II1-22F33</strain>
    </source>
</reference>
<dbReference type="Gene3D" id="2.30.30.40">
    <property type="entry name" value="SH3 Domains"/>
    <property type="match status" value="1"/>
</dbReference>
<dbReference type="InterPro" id="IPR039315">
    <property type="entry name" value="CheW"/>
</dbReference>
<dbReference type="SMART" id="SM00260">
    <property type="entry name" value="CheW"/>
    <property type="match status" value="1"/>
</dbReference>
<evidence type="ECO:0000259" key="1">
    <source>
        <dbReference type="PROSITE" id="PS50851"/>
    </source>
</evidence>
<keyword evidence="3" id="KW-1185">Reference proteome</keyword>
<feature type="domain" description="CheW-like" evidence="1">
    <location>
        <begin position="1"/>
        <end position="142"/>
    </location>
</feature>
<name>A0A225NQK9_9RHOB</name>
<dbReference type="PANTHER" id="PTHR22617:SF23">
    <property type="entry name" value="CHEMOTAXIS PROTEIN CHEW"/>
    <property type="match status" value="1"/>
</dbReference>
<evidence type="ECO:0000313" key="3">
    <source>
        <dbReference type="Proteomes" id="UP000215377"/>
    </source>
</evidence>
<proteinExistence type="predicted"/>
<dbReference type="InterPro" id="IPR002545">
    <property type="entry name" value="CheW-lke_dom"/>
</dbReference>